<accession>A0ABU5ZKM5</accession>
<name>A0ABU5ZKM5_9BACL</name>
<sequence>MSDHRNRELIESWESFRYHIKDRLISLDNMTRAMVSEMETLGVPQKLVREKLPDLFAELWAEVAAEQSEKYDQRRRTG</sequence>
<evidence type="ECO:0000313" key="1">
    <source>
        <dbReference type="EMBL" id="MEB3103058.1"/>
    </source>
</evidence>
<dbReference type="RefSeq" id="WP_371755185.1">
    <property type="nucleotide sequence ID" value="NZ_JAYJLD010000027.1"/>
</dbReference>
<dbReference type="EMBL" id="JAYJLD010000027">
    <property type="protein sequence ID" value="MEB3103058.1"/>
    <property type="molecule type" value="Genomic_DNA"/>
</dbReference>
<comment type="caution">
    <text evidence="1">The sequence shown here is derived from an EMBL/GenBank/DDBJ whole genome shotgun (WGS) entry which is preliminary data.</text>
</comment>
<protein>
    <submittedName>
        <fullName evidence="1">Uncharacterized protein</fullName>
    </submittedName>
</protein>
<dbReference type="Proteomes" id="UP001310386">
    <property type="component" value="Unassembled WGS sequence"/>
</dbReference>
<organism evidence="1 2">
    <name type="scientific">Ferviditalea candida</name>
    <dbReference type="NCBI Taxonomy" id="3108399"/>
    <lineage>
        <taxon>Bacteria</taxon>
        <taxon>Bacillati</taxon>
        <taxon>Bacillota</taxon>
        <taxon>Bacilli</taxon>
        <taxon>Bacillales</taxon>
        <taxon>Paenibacillaceae</taxon>
        <taxon>Ferviditalea</taxon>
    </lineage>
</organism>
<reference evidence="1" key="1">
    <citation type="submission" date="2023-12" db="EMBL/GenBank/DDBJ databases">
        <title>Fervidustalea candida gen. nov., sp. nov., a novel member of the family Paenibacillaceae isolated from a geothermal area.</title>
        <authorList>
            <person name="Li W.-J."/>
            <person name="Jiao J.-Y."/>
            <person name="Chen Y."/>
        </authorList>
    </citation>
    <scope>NUCLEOTIDE SEQUENCE</scope>
    <source>
        <strain evidence="1">SYSU GA230002</strain>
    </source>
</reference>
<proteinExistence type="predicted"/>
<evidence type="ECO:0000313" key="2">
    <source>
        <dbReference type="Proteomes" id="UP001310386"/>
    </source>
</evidence>
<keyword evidence="2" id="KW-1185">Reference proteome</keyword>
<gene>
    <name evidence="1" type="ORF">VF724_15485</name>
</gene>